<name>A0A1G4AYT6_9PEZI</name>
<organism evidence="2 3">
    <name type="scientific">Colletotrichum orchidophilum</name>
    <dbReference type="NCBI Taxonomy" id="1209926"/>
    <lineage>
        <taxon>Eukaryota</taxon>
        <taxon>Fungi</taxon>
        <taxon>Dikarya</taxon>
        <taxon>Ascomycota</taxon>
        <taxon>Pezizomycotina</taxon>
        <taxon>Sordariomycetes</taxon>
        <taxon>Hypocreomycetidae</taxon>
        <taxon>Glomerellales</taxon>
        <taxon>Glomerellaceae</taxon>
        <taxon>Colletotrichum</taxon>
    </lineage>
</organism>
<dbReference type="EMBL" id="MJBS01000102">
    <property type="protein sequence ID" value="OHE94330.1"/>
    <property type="molecule type" value="Genomic_DNA"/>
</dbReference>
<comment type="caution">
    <text evidence="2">The sequence shown here is derived from an EMBL/GenBank/DDBJ whole genome shotgun (WGS) entry which is preliminary data.</text>
</comment>
<feature type="transmembrane region" description="Helical" evidence="1">
    <location>
        <begin position="334"/>
        <end position="362"/>
    </location>
</feature>
<evidence type="ECO:0000313" key="3">
    <source>
        <dbReference type="Proteomes" id="UP000176998"/>
    </source>
</evidence>
<keyword evidence="3" id="KW-1185">Reference proteome</keyword>
<dbReference type="STRING" id="1209926.A0A1G4AYT6"/>
<dbReference type="AlphaFoldDB" id="A0A1G4AYT6"/>
<sequence>MEEYEMETFPLESVTRSQLQRLGQALWDWKLCVDNENKNSRPEMTKFEPYFQYYREMTASYVSDAFPPDEVQALRSHDDLHEIIMLIKSKPEVRRTELTEEYFSCRQGGNFTIPEDEKQAFNLAIKAILMISCSYERQTGNIESSIWKNDQSARDFVSATFSARGHPDLNEPDESLPSIKSSLRATRLKKVAGLSLQGTDNLRNHLRMDRKTGVVELFHHTAFLKECLKASKDTKEEPILPRQLALETLDSLQNILFDLDKESRTLLRSLVSKASFDPDCLSLGYQPYLRESEKDIKYHYWGSRLMDLYDELENPRPRRPIYVWLERRSQARHVMLATLIGVFIAIIIGILGLVVGIFQAWVSYQAWKHPVQA</sequence>
<gene>
    <name evidence="2" type="ORF">CORC01_10377</name>
</gene>
<evidence type="ECO:0000256" key="1">
    <source>
        <dbReference type="SAM" id="Phobius"/>
    </source>
</evidence>
<accession>A0A1G4AYT6</accession>
<reference evidence="2 3" key="1">
    <citation type="submission" date="2016-09" db="EMBL/GenBank/DDBJ databases">
        <authorList>
            <person name="Capua I."/>
            <person name="De Benedictis P."/>
            <person name="Joannis T."/>
            <person name="Lombin L.H."/>
            <person name="Cattoli G."/>
        </authorList>
    </citation>
    <scope>NUCLEOTIDE SEQUENCE [LARGE SCALE GENOMIC DNA]</scope>
    <source>
        <strain evidence="2 3">IMI 309357</strain>
    </source>
</reference>
<keyword evidence="1" id="KW-0472">Membrane</keyword>
<evidence type="ECO:0000313" key="2">
    <source>
        <dbReference type="EMBL" id="OHE94330.1"/>
    </source>
</evidence>
<protein>
    <submittedName>
        <fullName evidence="2">Uncharacterized protein</fullName>
    </submittedName>
</protein>
<dbReference type="OrthoDB" id="5428890at2759"/>
<keyword evidence="1" id="KW-1133">Transmembrane helix</keyword>
<dbReference type="GeneID" id="34563515"/>
<dbReference type="RefSeq" id="XP_022471493.1">
    <property type="nucleotide sequence ID" value="XM_022622005.1"/>
</dbReference>
<proteinExistence type="predicted"/>
<dbReference type="Proteomes" id="UP000176998">
    <property type="component" value="Unassembled WGS sequence"/>
</dbReference>
<keyword evidence="1" id="KW-0812">Transmembrane</keyword>